<feature type="transmembrane region" description="Helical" evidence="6">
    <location>
        <begin position="455"/>
        <end position="473"/>
    </location>
</feature>
<keyword evidence="4 6" id="KW-1133">Transmembrane helix</keyword>
<feature type="transmembrane region" description="Helical" evidence="6">
    <location>
        <begin position="102"/>
        <end position="120"/>
    </location>
</feature>
<feature type="transmembrane region" description="Helical" evidence="6">
    <location>
        <begin position="43"/>
        <end position="62"/>
    </location>
</feature>
<dbReference type="InterPro" id="IPR024671">
    <property type="entry name" value="Atg22-like"/>
</dbReference>
<dbReference type="Pfam" id="PF11700">
    <property type="entry name" value="ATG22"/>
    <property type="match status" value="1"/>
</dbReference>
<evidence type="ECO:0000313" key="8">
    <source>
        <dbReference type="Proteomes" id="UP001228905"/>
    </source>
</evidence>
<name>A0ABU0IWP5_9CAUL</name>
<organism evidence="7 8">
    <name type="scientific">Caulobacter ginsengisoli</name>
    <dbReference type="NCBI Taxonomy" id="400775"/>
    <lineage>
        <taxon>Bacteria</taxon>
        <taxon>Pseudomonadati</taxon>
        <taxon>Pseudomonadota</taxon>
        <taxon>Alphaproteobacteria</taxon>
        <taxon>Caulobacterales</taxon>
        <taxon>Caulobacteraceae</taxon>
        <taxon>Caulobacter</taxon>
    </lineage>
</organism>
<evidence type="ECO:0000256" key="6">
    <source>
        <dbReference type="SAM" id="Phobius"/>
    </source>
</evidence>
<dbReference type="InterPro" id="IPR036259">
    <property type="entry name" value="MFS_trans_sf"/>
</dbReference>
<reference evidence="7 8" key="1">
    <citation type="submission" date="2023-07" db="EMBL/GenBank/DDBJ databases">
        <title>Genomic Encyclopedia of Type Strains, Phase IV (KMG-IV): sequencing the most valuable type-strain genomes for metagenomic binning, comparative biology and taxonomic classification.</title>
        <authorList>
            <person name="Goeker M."/>
        </authorList>
    </citation>
    <scope>NUCLEOTIDE SEQUENCE [LARGE SCALE GENOMIC DNA]</scope>
    <source>
        <strain evidence="7 8">DSM 18695</strain>
    </source>
</reference>
<evidence type="ECO:0000256" key="5">
    <source>
        <dbReference type="ARBA" id="ARBA00023136"/>
    </source>
</evidence>
<feature type="transmembrane region" description="Helical" evidence="6">
    <location>
        <begin position="68"/>
        <end position="90"/>
    </location>
</feature>
<dbReference type="Proteomes" id="UP001228905">
    <property type="component" value="Unassembled WGS sequence"/>
</dbReference>
<comment type="subcellular location">
    <subcellularLocation>
        <location evidence="1">Endomembrane system</location>
        <topology evidence="1">Multi-pass membrane protein</topology>
    </subcellularLocation>
</comment>
<dbReference type="SUPFAM" id="SSF103473">
    <property type="entry name" value="MFS general substrate transporter"/>
    <property type="match status" value="1"/>
</dbReference>
<feature type="transmembrane region" description="Helical" evidence="6">
    <location>
        <begin position="126"/>
        <end position="145"/>
    </location>
</feature>
<keyword evidence="5 6" id="KW-0472">Membrane</keyword>
<evidence type="ECO:0000256" key="2">
    <source>
        <dbReference type="ARBA" id="ARBA00022448"/>
    </source>
</evidence>
<dbReference type="Gene3D" id="1.20.1250.20">
    <property type="entry name" value="MFS general substrate transporter like domains"/>
    <property type="match status" value="2"/>
</dbReference>
<dbReference type="EMBL" id="JAUSVS010000011">
    <property type="protein sequence ID" value="MDQ0466451.1"/>
    <property type="molecule type" value="Genomic_DNA"/>
</dbReference>
<keyword evidence="8" id="KW-1185">Reference proteome</keyword>
<keyword evidence="2" id="KW-0813">Transport</keyword>
<feature type="transmembrane region" description="Helical" evidence="6">
    <location>
        <begin position="387"/>
        <end position="405"/>
    </location>
</feature>
<feature type="transmembrane region" description="Helical" evidence="6">
    <location>
        <begin position="272"/>
        <end position="296"/>
    </location>
</feature>
<feature type="transmembrane region" description="Helical" evidence="6">
    <location>
        <begin position="166"/>
        <end position="191"/>
    </location>
</feature>
<sequence>MPGSLEPNAEAGADAAALADLKPVRLSKGALSWSLYEGGRDPYVILVSIYIFAPYFSSVMVGDPVKGQALVATITTTYSLFVAFTAPFLGASIDKFGGRKPLLMLITGLMVPIIGALWFAKPDGSGLSILTVSIMLGVIGALFAYGEVLHNSLLTRAASHREAPYASGLALSLGNFFSVLVLTFVLVAFALPGTVDWGFVPKEPLFGLSKALNEPDRIVGPIAAGLLLFGAIPLFLFTPDAPHTGVKLGEGLKQGAINLWVTLKSLRGEKDVAVYLGSRMLFTDGMTSLLAFGGVYAAGVMRWGVLELTAYGVLLSIFAVAGGFIGGWMDSVFGPKRAVQVAVGASIVCLIGQLSMGREKIFFLFPYDPAQHAPIWNGPMFRTLPEALYLLVGFGTAIFVTAHYASSRTLLTRLVAPERVASFFGLYALSGTVTVWIGSLLVGIATNTFKTQQAGFLPIALLLILGFIGMLFVKGGLKQDR</sequence>
<proteinExistence type="predicted"/>
<accession>A0ABU0IWP5</accession>
<feature type="transmembrane region" description="Helical" evidence="6">
    <location>
        <begin position="218"/>
        <end position="237"/>
    </location>
</feature>
<comment type="caution">
    <text evidence="7">The sequence shown here is derived from an EMBL/GenBank/DDBJ whole genome shotgun (WGS) entry which is preliminary data.</text>
</comment>
<dbReference type="PANTHER" id="PTHR23519:SF1">
    <property type="entry name" value="AUTOPHAGY-RELATED PROTEIN 22"/>
    <property type="match status" value="1"/>
</dbReference>
<feature type="transmembrane region" description="Helical" evidence="6">
    <location>
        <begin position="308"/>
        <end position="326"/>
    </location>
</feature>
<evidence type="ECO:0000256" key="3">
    <source>
        <dbReference type="ARBA" id="ARBA00022692"/>
    </source>
</evidence>
<feature type="transmembrane region" description="Helical" evidence="6">
    <location>
        <begin position="426"/>
        <end position="449"/>
    </location>
</feature>
<keyword evidence="3 6" id="KW-0812">Transmembrane</keyword>
<dbReference type="PANTHER" id="PTHR23519">
    <property type="entry name" value="AUTOPHAGY-RELATED PROTEIN 22"/>
    <property type="match status" value="1"/>
</dbReference>
<evidence type="ECO:0000256" key="1">
    <source>
        <dbReference type="ARBA" id="ARBA00004127"/>
    </source>
</evidence>
<dbReference type="InterPro" id="IPR050495">
    <property type="entry name" value="ATG22/LtaA_families"/>
</dbReference>
<evidence type="ECO:0000313" key="7">
    <source>
        <dbReference type="EMBL" id="MDQ0466451.1"/>
    </source>
</evidence>
<protein>
    <submittedName>
        <fullName evidence="7">UMF1 family MFS transporter</fullName>
    </submittedName>
</protein>
<evidence type="ECO:0000256" key="4">
    <source>
        <dbReference type="ARBA" id="ARBA00022989"/>
    </source>
</evidence>
<gene>
    <name evidence="7" type="ORF">QO010_004244</name>
</gene>